<dbReference type="AlphaFoldDB" id="A0A245ZNI7"/>
<dbReference type="Proteomes" id="UP000197290">
    <property type="component" value="Unassembled WGS sequence"/>
</dbReference>
<dbReference type="EMBL" id="NBBI01000002">
    <property type="protein sequence ID" value="OWK31296.1"/>
    <property type="molecule type" value="Genomic_DNA"/>
</dbReference>
<accession>A0A245ZNI7</accession>
<keyword evidence="2" id="KW-1185">Reference proteome</keyword>
<evidence type="ECO:0000313" key="1">
    <source>
        <dbReference type="EMBL" id="OWK31296.1"/>
    </source>
</evidence>
<reference evidence="1 2" key="1">
    <citation type="submission" date="2017-03" db="EMBL/GenBank/DDBJ databases">
        <title>Genome sequence of Sphingomonas dokdonensis DSM 21029.</title>
        <authorList>
            <person name="Poehlein A."/>
            <person name="Wuebbeler J.H."/>
            <person name="Steinbuechel A."/>
            <person name="Daniel R."/>
        </authorList>
    </citation>
    <scope>NUCLEOTIDE SEQUENCE [LARGE SCALE GENOMIC DNA]</scope>
    <source>
        <strain evidence="1 2">DSM 21029</strain>
    </source>
</reference>
<gene>
    <name evidence="1" type="ORF">SPDO_13030</name>
</gene>
<name>A0A245ZNI7_9SPHN</name>
<evidence type="ECO:0000313" key="2">
    <source>
        <dbReference type="Proteomes" id="UP000197290"/>
    </source>
</evidence>
<comment type="caution">
    <text evidence="1">The sequence shown here is derived from an EMBL/GenBank/DDBJ whole genome shotgun (WGS) entry which is preliminary data.</text>
</comment>
<protein>
    <submittedName>
        <fullName evidence="1">Uncharacterized protein</fullName>
    </submittedName>
</protein>
<organism evidence="1 2">
    <name type="scientific">Sphingomonas dokdonensis</name>
    <dbReference type="NCBI Taxonomy" id="344880"/>
    <lineage>
        <taxon>Bacteria</taxon>
        <taxon>Pseudomonadati</taxon>
        <taxon>Pseudomonadota</taxon>
        <taxon>Alphaproteobacteria</taxon>
        <taxon>Sphingomonadales</taxon>
        <taxon>Sphingomonadaceae</taxon>
        <taxon>Sphingomonas</taxon>
    </lineage>
</organism>
<dbReference type="RefSeq" id="WP_245829252.1">
    <property type="nucleotide sequence ID" value="NZ_NBBI01000002.1"/>
</dbReference>
<sequence>MSGAALGGCTDVVGGGGGGAAVIERADWANAGTPAIAVEAAISIEMVLRNGPSCNCLFPNHWASLSVSVRK</sequence>
<proteinExistence type="predicted"/>